<evidence type="ECO:0000259" key="1">
    <source>
        <dbReference type="PROSITE" id="PS50097"/>
    </source>
</evidence>
<dbReference type="FunCoup" id="E3MUV7">
    <property type="interactions" value="27"/>
</dbReference>
<reference evidence="2" key="1">
    <citation type="submission" date="2007-07" db="EMBL/GenBank/DDBJ databases">
        <title>PCAP assembly of the Caenorhabditis remanei genome.</title>
        <authorList>
            <consortium name="The Caenorhabditis remanei Sequencing Consortium"/>
            <person name="Wilson R.K."/>
        </authorList>
    </citation>
    <scope>NUCLEOTIDE SEQUENCE [LARGE SCALE GENOMIC DNA]</scope>
    <source>
        <strain evidence="2">PB4641</strain>
    </source>
</reference>
<feature type="domain" description="BTB" evidence="1">
    <location>
        <begin position="140"/>
        <end position="207"/>
    </location>
</feature>
<dbReference type="PROSITE" id="PS50097">
    <property type="entry name" value="BTB"/>
    <property type="match status" value="1"/>
</dbReference>
<protein>
    <recommendedName>
        <fullName evidence="1">BTB domain-containing protein</fullName>
    </recommendedName>
</protein>
<dbReference type="AlphaFoldDB" id="E3MUV7"/>
<evidence type="ECO:0000313" key="2">
    <source>
        <dbReference type="EMBL" id="EFP09914.1"/>
    </source>
</evidence>
<dbReference type="OrthoDB" id="5862257at2759"/>
<evidence type="ECO:0000313" key="3">
    <source>
        <dbReference type="Proteomes" id="UP000008281"/>
    </source>
</evidence>
<keyword evidence="3" id="KW-1185">Reference proteome</keyword>
<dbReference type="PANTHER" id="PTHR22744:SF14">
    <property type="entry name" value="BTB DOMAIN-CONTAINING PROTEIN-RELATED"/>
    <property type="match status" value="1"/>
</dbReference>
<proteinExistence type="predicted"/>
<accession>E3MUV7</accession>
<dbReference type="InParanoid" id="E3MUV7"/>
<sequence length="313" mass="35860">MVEVFEYKSAAKTVSSAGNGIMEISDQNGIKCTWLAHTHVNNQLGTYRTNYSWIFDWAQLKAQGCERLTENITVRSTSNSSLAFNVNVDLINTVQTITEERPISHANYSVTYEYLFTPQYTPIPIQKISYDEMFLPSELNDAILVVDGKKLHVNKMFLSYHSEFFRVLFSSNFKEGSMSEIPIEDVSYEEFGLLLSIVYPKTVFTHGILFVEFFSNPSNFSDKTVEKLLEMADRFDMPSVIGHVEYHLLHNTRIGNEKLMWMADAYGMDNLLEKTVCQTSTVEKAKLLKNSPEYKKLSKDAKSIVLDRIMQLI</sequence>
<name>E3MUV7_CAERE</name>
<dbReference type="SUPFAM" id="SSF54695">
    <property type="entry name" value="POZ domain"/>
    <property type="match status" value="1"/>
</dbReference>
<dbReference type="HOGENOM" id="CLU_036654_0_1_1"/>
<dbReference type="STRING" id="31234.E3MUV7"/>
<dbReference type="Gene3D" id="3.30.710.10">
    <property type="entry name" value="Potassium Channel Kv1.1, Chain A"/>
    <property type="match status" value="1"/>
</dbReference>
<dbReference type="eggNOG" id="ENOG502RFNH">
    <property type="taxonomic scope" value="Eukaryota"/>
</dbReference>
<dbReference type="Proteomes" id="UP000008281">
    <property type="component" value="Unassembled WGS sequence"/>
</dbReference>
<dbReference type="SMART" id="SM00225">
    <property type="entry name" value="BTB"/>
    <property type="match status" value="1"/>
</dbReference>
<dbReference type="Pfam" id="PF00651">
    <property type="entry name" value="BTB"/>
    <property type="match status" value="1"/>
</dbReference>
<dbReference type="PANTHER" id="PTHR22744">
    <property type="entry name" value="HELIX LOOP HELIX PROTEIN 21-RELATED"/>
    <property type="match status" value="1"/>
</dbReference>
<gene>
    <name evidence="2" type="ORF">CRE_21424</name>
</gene>
<dbReference type="InterPro" id="IPR011333">
    <property type="entry name" value="SKP1/BTB/POZ_sf"/>
</dbReference>
<dbReference type="InterPro" id="IPR000210">
    <property type="entry name" value="BTB/POZ_dom"/>
</dbReference>
<dbReference type="EMBL" id="DS268480">
    <property type="protein sequence ID" value="EFP09914.1"/>
    <property type="molecule type" value="Genomic_DNA"/>
</dbReference>
<dbReference type="CDD" id="cd18186">
    <property type="entry name" value="BTB_POZ_ZBTB_KLHL-like"/>
    <property type="match status" value="1"/>
</dbReference>
<organism evidence="3">
    <name type="scientific">Caenorhabditis remanei</name>
    <name type="common">Caenorhabditis vulgaris</name>
    <dbReference type="NCBI Taxonomy" id="31234"/>
    <lineage>
        <taxon>Eukaryota</taxon>
        <taxon>Metazoa</taxon>
        <taxon>Ecdysozoa</taxon>
        <taxon>Nematoda</taxon>
        <taxon>Chromadorea</taxon>
        <taxon>Rhabditida</taxon>
        <taxon>Rhabditina</taxon>
        <taxon>Rhabditomorpha</taxon>
        <taxon>Rhabditoidea</taxon>
        <taxon>Rhabditidae</taxon>
        <taxon>Peloderinae</taxon>
        <taxon>Caenorhabditis</taxon>
    </lineage>
</organism>